<name>A3IXG5_9CHRO</name>
<dbReference type="SUPFAM" id="SSF53448">
    <property type="entry name" value="Nucleotide-diphospho-sugar transferases"/>
    <property type="match status" value="1"/>
</dbReference>
<dbReference type="eggNOG" id="COG1216">
    <property type="taxonomic scope" value="Bacteria"/>
</dbReference>
<keyword evidence="2" id="KW-0489">Methyltransferase</keyword>
<dbReference type="PANTHER" id="PTHR40036">
    <property type="entry name" value="MACROCIN O-METHYLTRANSFERASE"/>
    <property type="match status" value="1"/>
</dbReference>
<dbReference type="GO" id="GO:0032259">
    <property type="term" value="P:methylation"/>
    <property type="evidence" value="ECO:0007669"/>
    <property type="project" value="UniProtKB-KW"/>
</dbReference>
<organism evidence="2 3">
    <name type="scientific">Crocosphaera chwakensis CCY0110</name>
    <dbReference type="NCBI Taxonomy" id="391612"/>
    <lineage>
        <taxon>Bacteria</taxon>
        <taxon>Bacillati</taxon>
        <taxon>Cyanobacteriota</taxon>
        <taxon>Cyanophyceae</taxon>
        <taxon>Oscillatoriophycideae</taxon>
        <taxon>Chroococcales</taxon>
        <taxon>Aphanothecaceae</taxon>
        <taxon>Crocosphaera</taxon>
        <taxon>Crocosphaera chwakensis</taxon>
    </lineage>
</organism>
<accession>A3IXG5</accession>
<dbReference type="Gene3D" id="3.90.550.10">
    <property type="entry name" value="Spore Coat Polysaccharide Biosynthesis Protein SpsA, Chain A"/>
    <property type="match status" value="1"/>
</dbReference>
<dbReference type="Pfam" id="PF05711">
    <property type="entry name" value="TylF"/>
    <property type="match status" value="1"/>
</dbReference>
<reference evidence="2 3" key="1">
    <citation type="submission" date="2007-03" db="EMBL/GenBank/DDBJ databases">
        <authorList>
            <person name="Stal L."/>
            <person name="Ferriera S."/>
            <person name="Johnson J."/>
            <person name="Kravitz S."/>
            <person name="Beeson K."/>
            <person name="Sutton G."/>
            <person name="Rogers Y.-H."/>
            <person name="Friedman R."/>
            <person name="Frazier M."/>
            <person name="Venter J.C."/>
        </authorList>
    </citation>
    <scope>NUCLEOTIDE SEQUENCE [LARGE SCALE GENOMIC DNA]</scope>
    <source>
        <strain evidence="2 3">CCY0110</strain>
    </source>
</reference>
<sequence>MGFSTPVAFLIFKRPELTQKVFNVIAKVQPKQLLVVADGPPSEKEAEKCQQTRAIIQQVDWDCEVLTNFSDQNLGCKKRVSSGLNWVFSQVEEAIILEDDCLPDLSFFQFCETLLDYYRHDERIMQISGNNFQLGQSRTQYSYYFSKYPHIWGWATWRRAWQHYDVTMKHWPEFRQRGQMSAVFPNPEEQAYWTNVLERTYQGEINTWDFAWGYTCWLQNGLTVLPDVNLVTNIGFGVEATFTKLNHPLANLPTQAIHTLKHPPFVIVNDEADAYTSQYVFLNQANIYYQQSEIAKKRKEIEQASAQLRQLQEQIISTQQEITAMQSSKFWKLRQKWFKLKGKVGLNQGNDLPQWEGSVTQSIVLDVPETYETYEVETLSPIVNEIASELEIIMPESQPTTITPKNKHLQYIQAKVEPFTLVGPERIESLYNLSQRIDLENIPGDVIECGVCNGGTAAILAHFATNSYKYERKAWFFDSFAGMPETTEEDEEEAKEYVGQVVGDISQVLTVLNLVNANMTKVEILKGWFEETFPKVNIPKIALLNIDADWYIPVKFCLETFYDAVVPGGFISFDDYGHWPGCKKAVDEFFAERQLSYKLHEVDYTARWIQKL</sequence>
<comment type="caution">
    <text evidence="2">The sequence shown here is derived from an EMBL/GenBank/DDBJ whole genome shotgun (WGS) entry which is preliminary data.</text>
</comment>
<dbReference type="AlphaFoldDB" id="A3IXG5"/>
<keyword evidence="1" id="KW-0175">Coiled coil</keyword>
<dbReference type="Gene3D" id="3.40.50.150">
    <property type="entry name" value="Vaccinia Virus protein VP39"/>
    <property type="match status" value="1"/>
</dbReference>
<feature type="coiled-coil region" evidence="1">
    <location>
        <begin position="294"/>
        <end position="328"/>
    </location>
</feature>
<keyword evidence="2" id="KW-0808">Transferase</keyword>
<dbReference type="EMBL" id="AAXW01000065">
    <property type="protein sequence ID" value="EAZ88812.1"/>
    <property type="molecule type" value="Genomic_DNA"/>
</dbReference>
<dbReference type="RefSeq" id="WP_008278072.1">
    <property type="nucleotide sequence ID" value="NZ_AAXW01000065.1"/>
</dbReference>
<evidence type="ECO:0000313" key="3">
    <source>
        <dbReference type="Proteomes" id="UP000003781"/>
    </source>
</evidence>
<dbReference type="InterPro" id="IPR008884">
    <property type="entry name" value="TylF_MeTrfase"/>
</dbReference>
<dbReference type="Proteomes" id="UP000003781">
    <property type="component" value="Unassembled WGS sequence"/>
</dbReference>
<evidence type="ECO:0000313" key="2">
    <source>
        <dbReference type="EMBL" id="EAZ88812.1"/>
    </source>
</evidence>
<dbReference type="PANTHER" id="PTHR40036:SF1">
    <property type="entry name" value="MACROCIN O-METHYLTRANSFERASE"/>
    <property type="match status" value="1"/>
</dbReference>
<evidence type="ECO:0000256" key="1">
    <source>
        <dbReference type="SAM" id="Coils"/>
    </source>
</evidence>
<keyword evidence="3" id="KW-1185">Reference proteome</keyword>
<dbReference type="SUPFAM" id="SSF53335">
    <property type="entry name" value="S-adenosyl-L-methionine-dependent methyltransferases"/>
    <property type="match status" value="1"/>
</dbReference>
<proteinExistence type="predicted"/>
<dbReference type="eggNOG" id="COG4122">
    <property type="taxonomic scope" value="Bacteria"/>
</dbReference>
<protein>
    <submittedName>
        <fullName evidence="2">Methyltransferase FkbM</fullName>
    </submittedName>
</protein>
<dbReference type="GO" id="GO:0008168">
    <property type="term" value="F:methyltransferase activity"/>
    <property type="evidence" value="ECO:0007669"/>
    <property type="project" value="UniProtKB-KW"/>
</dbReference>
<gene>
    <name evidence="2" type="ORF">CY0110_11857</name>
</gene>
<dbReference type="InterPro" id="IPR029044">
    <property type="entry name" value="Nucleotide-diphossugar_trans"/>
</dbReference>
<dbReference type="InterPro" id="IPR029063">
    <property type="entry name" value="SAM-dependent_MTases_sf"/>
</dbReference>